<dbReference type="Proteomes" id="UP001143856">
    <property type="component" value="Unassembled WGS sequence"/>
</dbReference>
<sequence>MRHPATRTTMAIALVLVLGANNVLGTPAPIVTPAPRLEDAVAPRASACTFSGSLGYSSASVSKASCSTIVLSSLQVPGGQTLNLERLNDGTTVIFEGTTTFGYAAWEGSLFSVSGNRITVKGAQNSVLDGQGALYWDGKGGSGGVTKPKFFKANHLNDSVLENITIRNAPKNSFSLNYVYNLTVKDVTVDDSDGASLGKNTDAFNINNADGVTITGAKVWNQDDCAAINSGQNIYFGSGFCSGGHGLSIGSIGGRDVNVVSNVTFADSTVQKSQQSVRIKTTSGTNGTVRDITYRNIFLDNVGVDAKYSDYGVVVTQSYGGVKGMPTNGVTVTGFVLQNITGTVGSDAIRVYIECGVGACSQWSWSGVSITGGKTSPKCQNVPFGGGVSC</sequence>
<dbReference type="EMBL" id="JAPDGR010000155">
    <property type="protein sequence ID" value="KAJ2994844.1"/>
    <property type="molecule type" value="Genomic_DNA"/>
</dbReference>
<comment type="caution">
    <text evidence="1">The sequence shown here is derived from an EMBL/GenBank/DDBJ whole genome shotgun (WGS) entry which is preliminary data.</text>
</comment>
<reference evidence="1" key="1">
    <citation type="submission" date="2022-10" db="EMBL/GenBank/DDBJ databases">
        <title>Genome Sequence of Xylaria curta.</title>
        <authorList>
            <person name="Buettner E."/>
        </authorList>
    </citation>
    <scope>NUCLEOTIDE SEQUENCE</scope>
    <source>
        <strain evidence="1">Babe10</strain>
    </source>
</reference>
<evidence type="ECO:0000313" key="1">
    <source>
        <dbReference type="EMBL" id="KAJ2994844.1"/>
    </source>
</evidence>
<gene>
    <name evidence="1" type="ORF">NUW58_g1439</name>
</gene>
<accession>A0ACC1PM97</accession>
<protein>
    <submittedName>
        <fullName evidence="1">Uncharacterized protein</fullName>
    </submittedName>
</protein>
<name>A0ACC1PM97_9PEZI</name>
<proteinExistence type="predicted"/>
<organism evidence="1 2">
    <name type="scientific">Xylaria curta</name>
    <dbReference type="NCBI Taxonomy" id="42375"/>
    <lineage>
        <taxon>Eukaryota</taxon>
        <taxon>Fungi</taxon>
        <taxon>Dikarya</taxon>
        <taxon>Ascomycota</taxon>
        <taxon>Pezizomycotina</taxon>
        <taxon>Sordariomycetes</taxon>
        <taxon>Xylariomycetidae</taxon>
        <taxon>Xylariales</taxon>
        <taxon>Xylariaceae</taxon>
        <taxon>Xylaria</taxon>
    </lineage>
</organism>
<evidence type="ECO:0000313" key="2">
    <source>
        <dbReference type="Proteomes" id="UP001143856"/>
    </source>
</evidence>
<keyword evidence="2" id="KW-1185">Reference proteome</keyword>